<evidence type="ECO:0000256" key="1">
    <source>
        <dbReference type="ARBA" id="ARBA00004123"/>
    </source>
</evidence>
<gene>
    <name evidence="10" type="ORF">IZO911_LOCUS13553</name>
    <name evidence="12" type="ORF">OKA104_LOCUS19137</name>
    <name evidence="11" type="ORF">VCS650_LOCUS11941</name>
</gene>
<dbReference type="EMBL" id="CAJOAY010001219">
    <property type="protein sequence ID" value="CAF3812300.1"/>
    <property type="molecule type" value="Genomic_DNA"/>
</dbReference>
<accession>A0A814BD64</accession>
<evidence type="ECO:0000313" key="10">
    <source>
        <dbReference type="EMBL" id="CAF0925340.1"/>
    </source>
</evidence>
<proteinExistence type="predicted"/>
<dbReference type="InterPro" id="IPR001781">
    <property type="entry name" value="Znf_LIM"/>
</dbReference>
<feature type="region of interest" description="Disordered" evidence="8">
    <location>
        <begin position="134"/>
        <end position="172"/>
    </location>
</feature>
<comment type="subcellular location">
    <subcellularLocation>
        <location evidence="1">Nucleus</location>
    </subcellularLocation>
</comment>
<dbReference type="PROSITE" id="PS00478">
    <property type="entry name" value="LIM_DOMAIN_1"/>
    <property type="match status" value="1"/>
</dbReference>
<feature type="region of interest" description="Disordered" evidence="8">
    <location>
        <begin position="496"/>
        <end position="515"/>
    </location>
</feature>
<keyword evidence="6" id="KW-0539">Nucleus</keyword>
<evidence type="ECO:0000256" key="3">
    <source>
        <dbReference type="ARBA" id="ARBA00022737"/>
    </source>
</evidence>
<evidence type="ECO:0000256" key="4">
    <source>
        <dbReference type="ARBA" id="ARBA00022833"/>
    </source>
</evidence>
<dbReference type="Pfam" id="PF00412">
    <property type="entry name" value="LIM"/>
    <property type="match status" value="1"/>
</dbReference>
<evidence type="ECO:0000256" key="7">
    <source>
        <dbReference type="PROSITE-ProRule" id="PRU00125"/>
    </source>
</evidence>
<evidence type="ECO:0000256" key="5">
    <source>
        <dbReference type="ARBA" id="ARBA00023038"/>
    </source>
</evidence>
<dbReference type="SUPFAM" id="SSF57716">
    <property type="entry name" value="Glucocorticoid receptor-like (DNA-binding domain)"/>
    <property type="match status" value="2"/>
</dbReference>
<dbReference type="OrthoDB" id="1679758at2759"/>
<dbReference type="PANTHER" id="PTHR24215">
    <property type="entry name" value="RHO-GTPASE-ACTIVATING PROTEIN LRG1"/>
    <property type="match status" value="1"/>
</dbReference>
<feature type="region of interest" description="Disordered" evidence="8">
    <location>
        <begin position="361"/>
        <end position="467"/>
    </location>
</feature>
<dbReference type="PANTHER" id="PTHR24215:SF35">
    <property type="entry name" value="MUSCLE LIM PROTEIN MLP84B"/>
    <property type="match status" value="1"/>
</dbReference>
<dbReference type="AlphaFoldDB" id="A0A814BD64"/>
<organism evidence="10 13">
    <name type="scientific">Adineta steineri</name>
    <dbReference type="NCBI Taxonomy" id="433720"/>
    <lineage>
        <taxon>Eukaryota</taxon>
        <taxon>Metazoa</taxon>
        <taxon>Spiralia</taxon>
        <taxon>Gnathifera</taxon>
        <taxon>Rotifera</taxon>
        <taxon>Eurotatoria</taxon>
        <taxon>Bdelloidea</taxon>
        <taxon>Adinetida</taxon>
        <taxon>Adinetidae</taxon>
        <taxon>Adineta</taxon>
    </lineage>
</organism>
<feature type="compositionally biased region" description="Polar residues" evidence="8">
    <location>
        <begin position="437"/>
        <end position="446"/>
    </location>
</feature>
<sequence length="515" mass="57277">MSAAIATYRVNYSDYMADITGNPKTTNKSANNGISQLSSHFSSRQNQPVQQTGAMPHYGGGAEKCARCSKNVYLAEKKAGAGRSYHSSCFSCETCNRKLDATTLSEHKGEIYCKTCYTRQFGVHGLVSGVTMSTEHPVRENRHSRRSSYGSDLDAPVITHTQPRPRAHSNDNMLRGEHSAIQSDELPKMFPWRNDVIPAHEHQIPPTKTNKVSNGLDDFLNKDYTRPASQIGFEKIIESAAVNNNNNNRESAYMAEGDRQKYMYEGDQMSYTNGTSAIIDMPIISPVKRFDSHIERTEMPTVPTKHDQRSRSPSPTSNDIHRRQDSREQHHTDISDNFSRLTINENHHDNITTNAIASENPLFKPTYNHSPSHENKQRTSNTDREQNHSRDSSPSATANSNRSPSPTSGYGSSSVHGEGLLRDSSSPPSAFVPQHDYLNTRSSNTKVVDRHSPASPERNERTSPSSALNDFVTKTNTISSPTVGGKYSTLAALIKPHRPLSQLNNPTDDDDQFDN</sequence>
<dbReference type="GO" id="GO:0030036">
    <property type="term" value="P:actin cytoskeleton organization"/>
    <property type="evidence" value="ECO:0007669"/>
    <property type="project" value="TreeGrafter"/>
</dbReference>
<dbReference type="GO" id="GO:0046872">
    <property type="term" value="F:metal ion binding"/>
    <property type="evidence" value="ECO:0007669"/>
    <property type="project" value="UniProtKB-KW"/>
</dbReference>
<evidence type="ECO:0000313" key="13">
    <source>
        <dbReference type="Proteomes" id="UP000663860"/>
    </source>
</evidence>
<reference evidence="10" key="1">
    <citation type="submission" date="2021-02" db="EMBL/GenBank/DDBJ databases">
        <authorList>
            <person name="Nowell W R."/>
        </authorList>
    </citation>
    <scope>NUCLEOTIDE SEQUENCE</scope>
</reference>
<feature type="compositionally biased region" description="Basic and acidic residues" evidence="8">
    <location>
        <begin position="297"/>
        <end position="310"/>
    </location>
</feature>
<dbReference type="Gene3D" id="2.10.110.10">
    <property type="entry name" value="Cysteine Rich Protein"/>
    <property type="match status" value="1"/>
</dbReference>
<dbReference type="GO" id="GO:0005634">
    <property type="term" value="C:nucleus"/>
    <property type="evidence" value="ECO:0007669"/>
    <property type="project" value="UniProtKB-SubCell"/>
</dbReference>
<evidence type="ECO:0000256" key="2">
    <source>
        <dbReference type="ARBA" id="ARBA00022723"/>
    </source>
</evidence>
<name>A0A814BD64_9BILA</name>
<keyword evidence="4 7" id="KW-0862">Zinc</keyword>
<keyword evidence="3" id="KW-0677">Repeat</keyword>
<dbReference type="FunFam" id="2.10.110.10:FF:000001">
    <property type="entry name" value="Cysteine and glycine-rich protein 1"/>
    <property type="match status" value="1"/>
</dbReference>
<dbReference type="GO" id="GO:0005737">
    <property type="term" value="C:cytoplasm"/>
    <property type="evidence" value="ECO:0007669"/>
    <property type="project" value="TreeGrafter"/>
</dbReference>
<feature type="region of interest" description="Disordered" evidence="8">
    <location>
        <begin position="297"/>
        <end position="338"/>
    </location>
</feature>
<dbReference type="Proteomes" id="UP000663860">
    <property type="component" value="Unassembled WGS sequence"/>
</dbReference>
<protein>
    <recommendedName>
        <fullName evidence="9">LIM zinc-binding domain-containing protein</fullName>
    </recommendedName>
</protein>
<comment type="caution">
    <text evidence="10">The sequence shown here is derived from an EMBL/GenBank/DDBJ whole genome shotgun (WGS) entry which is preliminary data.</text>
</comment>
<dbReference type="EMBL" id="CAJNOE010000109">
    <property type="protein sequence ID" value="CAF0925340.1"/>
    <property type="molecule type" value="Genomic_DNA"/>
</dbReference>
<dbReference type="Proteomes" id="UP000663891">
    <property type="component" value="Unassembled WGS sequence"/>
</dbReference>
<evidence type="ECO:0000256" key="8">
    <source>
        <dbReference type="SAM" id="MobiDB-lite"/>
    </source>
</evidence>
<feature type="compositionally biased region" description="Basic and acidic residues" evidence="8">
    <location>
        <begin position="371"/>
        <end position="391"/>
    </location>
</feature>
<dbReference type="EMBL" id="CAJNON010000090">
    <property type="protein sequence ID" value="CAF0948770.1"/>
    <property type="molecule type" value="Genomic_DNA"/>
</dbReference>
<feature type="compositionally biased region" description="Basic and acidic residues" evidence="8">
    <location>
        <begin position="319"/>
        <end position="334"/>
    </location>
</feature>
<dbReference type="PROSITE" id="PS50023">
    <property type="entry name" value="LIM_DOMAIN_2"/>
    <property type="match status" value="1"/>
</dbReference>
<evidence type="ECO:0000313" key="11">
    <source>
        <dbReference type="EMBL" id="CAF0948770.1"/>
    </source>
</evidence>
<keyword evidence="2 7" id="KW-0479">Metal-binding</keyword>
<dbReference type="Proteomes" id="UP000663881">
    <property type="component" value="Unassembled WGS sequence"/>
</dbReference>
<evidence type="ECO:0000256" key="6">
    <source>
        <dbReference type="ARBA" id="ARBA00023242"/>
    </source>
</evidence>
<evidence type="ECO:0000259" key="9">
    <source>
        <dbReference type="PROSITE" id="PS50023"/>
    </source>
</evidence>
<feature type="compositionally biased region" description="Basic and acidic residues" evidence="8">
    <location>
        <begin position="447"/>
        <end position="461"/>
    </location>
</feature>
<feature type="domain" description="LIM zinc-binding" evidence="9">
    <location>
        <begin position="63"/>
        <end position="123"/>
    </location>
</feature>
<keyword evidence="5 7" id="KW-0440">LIM domain</keyword>
<evidence type="ECO:0000313" key="12">
    <source>
        <dbReference type="EMBL" id="CAF3812300.1"/>
    </source>
</evidence>
<dbReference type="CDD" id="cd09326">
    <property type="entry name" value="LIM_CRP_like"/>
    <property type="match status" value="1"/>
</dbReference>
<feature type="compositionally biased region" description="Low complexity" evidence="8">
    <location>
        <begin position="403"/>
        <end position="414"/>
    </location>
</feature>
<feature type="compositionally biased region" description="Polar residues" evidence="8">
    <location>
        <begin position="392"/>
        <end position="402"/>
    </location>
</feature>
<dbReference type="SMART" id="SM00132">
    <property type="entry name" value="LIM"/>
    <property type="match status" value="1"/>
</dbReference>